<evidence type="ECO:0000313" key="4">
    <source>
        <dbReference type="Proteomes" id="UP000724874"/>
    </source>
</evidence>
<protein>
    <submittedName>
        <fullName evidence="3">Uncharacterized protein</fullName>
    </submittedName>
</protein>
<evidence type="ECO:0000256" key="2">
    <source>
        <dbReference type="SAM" id="Phobius"/>
    </source>
</evidence>
<dbReference type="EMBL" id="JADNYJ010000276">
    <property type="protein sequence ID" value="KAF8872176.1"/>
    <property type="molecule type" value="Genomic_DNA"/>
</dbReference>
<feature type="region of interest" description="Disordered" evidence="1">
    <location>
        <begin position="1"/>
        <end position="28"/>
    </location>
</feature>
<keyword evidence="2" id="KW-0472">Membrane</keyword>
<dbReference type="AlphaFoldDB" id="A0A9P5NAM7"/>
<organism evidence="3 4">
    <name type="scientific">Gymnopilus junonius</name>
    <name type="common">Spectacular rustgill mushroom</name>
    <name type="synonym">Gymnopilus spectabilis subsp. junonius</name>
    <dbReference type="NCBI Taxonomy" id="109634"/>
    <lineage>
        <taxon>Eukaryota</taxon>
        <taxon>Fungi</taxon>
        <taxon>Dikarya</taxon>
        <taxon>Basidiomycota</taxon>
        <taxon>Agaricomycotina</taxon>
        <taxon>Agaricomycetes</taxon>
        <taxon>Agaricomycetidae</taxon>
        <taxon>Agaricales</taxon>
        <taxon>Agaricineae</taxon>
        <taxon>Hymenogastraceae</taxon>
        <taxon>Gymnopilus</taxon>
    </lineage>
</organism>
<reference evidence="3" key="1">
    <citation type="submission" date="2020-11" db="EMBL/GenBank/DDBJ databases">
        <authorList>
            <consortium name="DOE Joint Genome Institute"/>
            <person name="Ahrendt S."/>
            <person name="Riley R."/>
            <person name="Andreopoulos W."/>
            <person name="LaButti K."/>
            <person name="Pangilinan J."/>
            <person name="Ruiz-duenas F.J."/>
            <person name="Barrasa J.M."/>
            <person name="Sanchez-Garcia M."/>
            <person name="Camarero S."/>
            <person name="Miyauchi S."/>
            <person name="Serrano A."/>
            <person name="Linde D."/>
            <person name="Babiker R."/>
            <person name="Drula E."/>
            <person name="Ayuso-Fernandez I."/>
            <person name="Pacheco R."/>
            <person name="Padilla G."/>
            <person name="Ferreira P."/>
            <person name="Barriuso J."/>
            <person name="Kellner H."/>
            <person name="Castanera R."/>
            <person name="Alfaro M."/>
            <person name="Ramirez L."/>
            <person name="Pisabarro A.G."/>
            <person name="Kuo A."/>
            <person name="Tritt A."/>
            <person name="Lipzen A."/>
            <person name="He G."/>
            <person name="Yan M."/>
            <person name="Ng V."/>
            <person name="Cullen D."/>
            <person name="Martin F."/>
            <person name="Rosso M.-N."/>
            <person name="Henrissat B."/>
            <person name="Hibbett D."/>
            <person name="Martinez A.T."/>
            <person name="Grigoriev I.V."/>
        </authorList>
    </citation>
    <scope>NUCLEOTIDE SEQUENCE</scope>
    <source>
        <strain evidence="3">AH 44721</strain>
    </source>
</reference>
<keyword evidence="2" id="KW-1133">Transmembrane helix</keyword>
<evidence type="ECO:0000313" key="3">
    <source>
        <dbReference type="EMBL" id="KAF8872176.1"/>
    </source>
</evidence>
<comment type="caution">
    <text evidence="3">The sequence shown here is derived from an EMBL/GenBank/DDBJ whole genome shotgun (WGS) entry which is preliminary data.</text>
</comment>
<feature type="compositionally biased region" description="Pro residues" evidence="1">
    <location>
        <begin position="99"/>
        <end position="108"/>
    </location>
</feature>
<gene>
    <name evidence="3" type="ORF">CPB84DRAFT_1854601</name>
</gene>
<accession>A0A9P5NAM7</accession>
<name>A0A9P5NAM7_GYMJU</name>
<keyword evidence="4" id="KW-1185">Reference proteome</keyword>
<sequence>MSLLSPRSSNYERLEGGHGPSRTGPGKRFGWKKFAVAAVVLIGLVYLFGPREARDLHWPKKNKDQTTDTPVAYPYPDDIESDPNGNFPNHVPPRIKSTPPSPRLPPNNPESYRRPQPLRTPPGSP</sequence>
<dbReference type="Proteomes" id="UP000724874">
    <property type="component" value="Unassembled WGS sequence"/>
</dbReference>
<feature type="transmembrane region" description="Helical" evidence="2">
    <location>
        <begin position="29"/>
        <end position="48"/>
    </location>
</feature>
<dbReference type="OrthoDB" id="3062639at2759"/>
<feature type="compositionally biased region" description="Basic and acidic residues" evidence="1">
    <location>
        <begin position="54"/>
        <end position="66"/>
    </location>
</feature>
<feature type="region of interest" description="Disordered" evidence="1">
    <location>
        <begin position="54"/>
        <end position="125"/>
    </location>
</feature>
<keyword evidence="2" id="KW-0812">Transmembrane</keyword>
<evidence type="ECO:0000256" key="1">
    <source>
        <dbReference type="SAM" id="MobiDB-lite"/>
    </source>
</evidence>
<proteinExistence type="predicted"/>